<dbReference type="SMART" id="SM00501">
    <property type="entry name" value="BRIGHT"/>
    <property type="match status" value="1"/>
</dbReference>
<dbReference type="SMART" id="SM01189">
    <property type="entry name" value="ELM2"/>
    <property type="match status" value="1"/>
</dbReference>
<evidence type="ECO:0000259" key="3">
    <source>
        <dbReference type="PROSITE" id="PS51011"/>
    </source>
</evidence>
<name>A0ABR0U4E0_REHGL</name>
<dbReference type="Gene3D" id="1.10.150.60">
    <property type="entry name" value="ARID DNA-binding domain"/>
    <property type="match status" value="1"/>
</dbReference>
<feature type="domain" description="ARID" evidence="3">
    <location>
        <begin position="41"/>
        <end position="134"/>
    </location>
</feature>
<evidence type="ECO:0000313" key="4">
    <source>
        <dbReference type="EMBL" id="KAK6117060.1"/>
    </source>
</evidence>
<feature type="compositionally biased region" description="Polar residues" evidence="2">
    <location>
        <begin position="471"/>
        <end position="501"/>
    </location>
</feature>
<evidence type="ECO:0000313" key="5">
    <source>
        <dbReference type="Proteomes" id="UP001318860"/>
    </source>
</evidence>
<dbReference type="CDD" id="cd00167">
    <property type="entry name" value="SANT"/>
    <property type="match status" value="1"/>
</dbReference>
<evidence type="ECO:0000256" key="2">
    <source>
        <dbReference type="SAM" id="MobiDB-lite"/>
    </source>
</evidence>
<dbReference type="InterPro" id="IPR001005">
    <property type="entry name" value="SANT/Myb"/>
</dbReference>
<dbReference type="PANTHER" id="PTHR46410">
    <property type="entry name" value="AT-RICH INTERACTIVE DOMAIN-CONTAINING PROTEIN 2"/>
    <property type="match status" value="1"/>
</dbReference>
<dbReference type="PROSITE" id="PS51011">
    <property type="entry name" value="ARID"/>
    <property type="match status" value="1"/>
</dbReference>
<comment type="caution">
    <text evidence="4">The sequence shown here is derived from an EMBL/GenBank/DDBJ whole genome shotgun (WGS) entry which is preliminary data.</text>
</comment>
<reference evidence="4 5" key="1">
    <citation type="journal article" date="2021" name="Comput. Struct. Biotechnol. J.">
        <title>De novo genome assembly of the potent medicinal plant Rehmannia glutinosa using nanopore technology.</title>
        <authorList>
            <person name="Ma L."/>
            <person name="Dong C."/>
            <person name="Song C."/>
            <person name="Wang X."/>
            <person name="Zheng X."/>
            <person name="Niu Y."/>
            <person name="Chen S."/>
            <person name="Feng W."/>
        </authorList>
    </citation>
    <scope>NUCLEOTIDE SEQUENCE [LARGE SCALE GENOMIC DNA]</scope>
    <source>
        <strain evidence="4">DH-2019</strain>
    </source>
</reference>
<dbReference type="SUPFAM" id="SSF46774">
    <property type="entry name" value="ARID-like"/>
    <property type="match status" value="1"/>
</dbReference>
<dbReference type="PANTHER" id="PTHR46410:SF20">
    <property type="entry name" value="AT-RICH INTERACTIVE DOMAIN-CONTAINING PROTEIN 2-LIKE ISOFORM X1"/>
    <property type="match status" value="1"/>
</dbReference>
<evidence type="ECO:0000256" key="1">
    <source>
        <dbReference type="ARBA" id="ARBA00023242"/>
    </source>
</evidence>
<accession>A0ABR0U4E0</accession>
<dbReference type="InterPro" id="IPR001606">
    <property type="entry name" value="ARID_dom"/>
</dbReference>
<dbReference type="InterPro" id="IPR000949">
    <property type="entry name" value="ELM2_dom"/>
</dbReference>
<dbReference type="SMART" id="SM01014">
    <property type="entry name" value="ARID"/>
    <property type="match status" value="1"/>
</dbReference>
<keyword evidence="5" id="KW-1185">Reference proteome</keyword>
<protein>
    <recommendedName>
        <fullName evidence="3">ARID domain-containing protein</fullName>
    </recommendedName>
</protein>
<dbReference type="Proteomes" id="UP001318860">
    <property type="component" value="Unassembled WGS sequence"/>
</dbReference>
<dbReference type="EMBL" id="JABTTQ020003474">
    <property type="protein sequence ID" value="KAK6117060.1"/>
    <property type="molecule type" value="Genomic_DNA"/>
</dbReference>
<keyword evidence="1" id="KW-0539">Nucleus</keyword>
<feature type="region of interest" description="Disordered" evidence="2">
    <location>
        <begin position="465"/>
        <end position="518"/>
    </location>
</feature>
<proteinExistence type="predicted"/>
<dbReference type="InterPro" id="IPR036431">
    <property type="entry name" value="ARID_dom_sf"/>
</dbReference>
<dbReference type="Pfam" id="PF01388">
    <property type="entry name" value="ARID"/>
    <property type="match status" value="1"/>
</dbReference>
<sequence length="750" mass="85169">MLMEQWTELKNDGGGNAKGSFWFDFDLDFRIKKYRFNPCKERLRSLFDKVLIDFMQEKSTSNCIRPIPALCGDGRPVDLFKLFWVVRKIGGHDIVSRNNLWGFVSVECGLGFGVVPSIKLIYMKYLNELDQWLRQVVSKRSLEHEYGELVQELDLLSCELETKSTSLSSDEPEEQENDSEFVKDTKDRADFILDVSENELHLSTNGGISGNVDNTIYFFNEDETLCSGNDHSRLSTGTEHIICKVRGVHSTIDTSISDFAAATKRVVEKAVNETNGFSKGEIDDEFSVQDDNDVCISAKKVVKKVISKTDDLSENIIDDDEKLSVQTKGDVGIVVESQKRKRESQSFSGMLNWLTHVAKRPDDPSVGKIPECSKWGDYGNEELWVQAMLVREALLTRRQANTNAGENLLKDKQKKHRMHPSMYEVDVLDHQSTEKLRCSKRVPTLTKSHFCPCCNSNASAQSKDTVYQEANKGNSPKAPQSKDTVRQEANNGNSPKTPQSKDTVHQEANKGNSPKAPVKLVVTDVKELPPTNSNVPNPSDVPTERQVSVGPLFQAEVPEWTGVISESDSKWLGTRMWPFRDGDENSTVKLDPVGKGSQHRCECPFPNSVECVRFHIAEKRLKLKQELGLLFYRWRFDRMGEEVSLSWTEEEEKRFKDMMRSYAAFPNKFWRNASRFLPSKRREKLVSYYFNVFLVQRRSYQNRVTPKDVDSDDDEKQCGSIGGCFGYKALYVPGSSSVVCTLNKQSTELV</sequence>
<organism evidence="4 5">
    <name type="scientific">Rehmannia glutinosa</name>
    <name type="common">Chinese foxglove</name>
    <dbReference type="NCBI Taxonomy" id="99300"/>
    <lineage>
        <taxon>Eukaryota</taxon>
        <taxon>Viridiplantae</taxon>
        <taxon>Streptophyta</taxon>
        <taxon>Embryophyta</taxon>
        <taxon>Tracheophyta</taxon>
        <taxon>Spermatophyta</taxon>
        <taxon>Magnoliopsida</taxon>
        <taxon>eudicotyledons</taxon>
        <taxon>Gunneridae</taxon>
        <taxon>Pentapetalae</taxon>
        <taxon>asterids</taxon>
        <taxon>lamiids</taxon>
        <taxon>Lamiales</taxon>
        <taxon>Orobanchaceae</taxon>
        <taxon>Rehmannieae</taxon>
        <taxon>Rehmannia</taxon>
    </lineage>
</organism>
<gene>
    <name evidence="4" type="ORF">DH2020_049203</name>
</gene>